<sequence length="372" mass="38653">MLGPPNPGLSVTDVRSRDYRGRLTRPFVTARRSVEEVTGLLVEVELDDGTVGHGSAAETLAVTGESVESMRAVIHGPVAEALTADPVVGGLRGHTDAIAAACAGNTSAKAAVDVALHDAWARRLGVPLVEALGGDTSTVLRTDMTISLAAPEAMAQAAVSAFEDGFTVLKVKLGHDWRADLDRLRAVHEAVPGAEFRLDANQGWDPKSAVRIIRAIQDAHLPLQLVEQPVPKHDLRGLASVTAAVDVPIMADEALDSPRDAFEIARTGAADVLNIKLAKCGGIGHATAIADVAHAAGLTCMIGAMMEPRVSITAAAHVAAAHPAITLVDLDSAEWIDGSGPVGGYTLQGDRLHLSHTPGLGFESTAPEGTER</sequence>
<evidence type="ECO:0000256" key="5">
    <source>
        <dbReference type="PIRSR" id="PIRSR634603-1"/>
    </source>
</evidence>
<dbReference type="InterPro" id="IPR013342">
    <property type="entry name" value="Mandelate_racemase_C"/>
</dbReference>
<evidence type="ECO:0000256" key="2">
    <source>
        <dbReference type="ARBA" id="ARBA00022723"/>
    </source>
</evidence>
<dbReference type="InterPro" id="IPR029065">
    <property type="entry name" value="Enolase_C-like"/>
</dbReference>
<feature type="active site" description="Proton acceptor; specific for (S)-substrate epimerization" evidence="5">
    <location>
        <position position="276"/>
    </location>
</feature>
<comment type="cofactor">
    <cofactor evidence="6 7">
        <name>Mg(2+)</name>
        <dbReference type="ChEBI" id="CHEBI:18420"/>
    </cofactor>
    <text evidence="6 7">Binds 1 Mg(2+) ion per subunit.</text>
</comment>
<evidence type="ECO:0000313" key="9">
    <source>
        <dbReference type="EMBL" id="GHD32674.1"/>
    </source>
</evidence>
<evidence type="ECO:0000256" key="4">
    <source>
        <dbReference type="ARBA" id="ARBA00023235"/>
    </source>
</evidence>
<dbReference type="InterPro" id="IPR013341">
    <property type="entry name" value="Mandelate_racemase_N_dom"/>
</dbReference>
<keyword evidence="3 6" id="KW-0460">Magnesium</keyword>
<evidence type="ECO:0000256" key="3">
    <source>
        <dbReference type="ARBA" id="ARBA00022842"/>
    </source>
</evidence>
<dbReference type="SFLD" id="SFLDF00009">
    <property type="entry name" value="o-succinylbenzoate_synthase"/>
    <property type="match status" value="1"/>
</dbReference>
<dbReference type="RefSeq" id="WP_017577853.1">
    <property type="nucleotide sequence ID" value="NZ_BMXL01000024.1"/>
</dbReference>
<evidence type="ECO:0000259" key="8">
    <source>
        <dbReference type="SMART" id="SM00922"/>
    </source>
</evidence>
<dbReference type="GO" id="GO:0046872">
    <property type="term" value="F:metal ion binding"/>
    <property type="evidence" value="ECO:0007669"/>
    <property type="project" value="UniProtKB-KW"/>
</dbReference>
<evidence type="ECO:0000256" key="7">
    <source>
        <dbReference type="RuleBase" id="RU366006"/>
    </source>
</evidence>
<dbReference type="SUPFAM" id="SSF54826">
    <property type="entry name" value="Enolase N-terminal domain-like"/>
    <property type="match status" value="1"/>
</dbReference>
<comment type="similarity">
    <text evidence="1 7">Belongs to the mandelate racemase/muconate lactonizing enzyme family.</text>
</comment>
<dbReference type="SUPFAM" id="SSF51604">
    <property type="entry name" value="Enolase C-terminal domain-like"/>
    <property type="match status" value="1"/>
</dbReference>
<reference evidence="9 10" key="1">
    <citation type="journal article" date="2014" name="Int. J. Syst. Evol. Microbiol.">
        <title>Complete genome sequence of Corynebacterium casei LMG S-19264T (=DSM 44701T), isolated from a smear-ripened cheese.</title>
        <authorList>
            <consortium name="US DOE Joint Genome Institute (JGI-PGF)"/>
            <person name="Walter F."/>
            <person name="Albersmeier A."/>
            <person name="Kalinowski J."/>
            <person name="Ruckert C."/>
        </authorList>
    </citation>
    <scope>NUCLEOTIDE SEQUENCE [LARGE SCALE GENOMIC DNA]</scope>
    <source>
        <strain evidence="9 10">KCTC 19473</strain>
    </source>
</reference>
<name>A0A918XI41_9ACTN</name>
<dbReference type="GO" id="GO:0016855">
    <property type="term" value="F:racemase and epimerase activity, acting on amino acids and derivatives"/>
    <property type="evidence" value="ECO:0007669"/>
    <property type="project" value="UniProtKB-UniRule"/>
</dbReference>
<dbReference type="SFLD" id="SFLDS00001">
    <property type="entry name" value="Enolase"/>
    <property type="match status" value="1"/>
</dbReference>
<dbReference type="Pfam" id="PF02746">
    <property type="entry name" value="MR_MLE_N"/>
    <property type="match status" value="1"/>
</dbReference>
<proteinExistence type="inferred from homology"/>
<dbReference type="EMBL" id="BMXL01000024">
    <property type="protein sequence ID" value="GHD32674.1"/>
    <property type="molecule type" value="Genomic_DNA"/>
</dbReference>
<dbReference type="PANTHER" id="PTHR48073:SF2">
    <property type="entry name" value="O-SUCCINYLBENZOATE SYNTHASE"/>
    <property type="match status" value="1"/>
</dbReference>
<dbReference type="Pfam" id="PF13378">
    <property type="entry name" value="MR_MLE_C"/>
    <property type="match status" value="1"/>
</dbReference>
<dbReference type="InterPro" id="IPR034603">
    <property type="entry name" value="Dipeptide_epimerase"/>
</dbReference>
<dbReference type="CDD" id="cd03319">
    <property type="entry name" value="L-Ala-DL-Glu_epimerase"/>
    <property type="match status" value="1"/>
</dbReference>
<organism evidence="9 10">
    <name type="scientific">Nocardiopsis kunsanensis</name>
    <dbReference type="NCBI Taxonomy" id="141693"/>
    <lineage>
        <taxon>Bacteria</taxon>
        <taxon>Bacillati</taxon>
        <taxon>Actinomycetota</taxon>
        <taxon>Actinomycetes</taxon>
        <taxon>Streptosporangiales</taxon>
        <taxon>Nocardiopsidaceae</taxon>
        <taxon>Nocardiopsis</taxon>
    </lineage>
</organism>
<comment type="caution">
    <text evidence="9">The sequence shown here is derived from an EMBL/GenBank/DDBJ whole genome shotgun (WGS) entry which is preliminary data.</text>
</comment>
<feature type="binding site" evidence="6">
    <location>
        <position position="199"/>
    </location>
    <ligand>
        <name>Mg(2+)</name>
        <dbReference type="ChEBI" id="CHEBI:18420"/>
    </ligand>
</feature>
<dbReference type="InterPro" id="IPR036849">
    <property type="entry name" value="Enolase-like_C_sf"/>
</dbReference>
<feature type="binding site" evidence="6">
    <location>
        <position position="252"/>
    </location>
    <ligand>
        <name>Mg(2+)</name>
        <dbReference type="ChEBI" id="CHEBI:18420"/>
    </ligand>
</feature>
<dbReference type="Gene3D" id="3.20.20.120">
    <property type="entry name" value="Enolase-like C-terminal domain"/>
    <property type="match status" value="1"/>
</dbReference>
<dbReference type="SFLD" id="SFLDG00180">
    <property type="entry name" value="muconate_cycloisomerase"/>
    <property type="match status" value="1"/>
</dbReference>
<dbReference type="SMART" id="SM00922">
    <property type="entry name" value="MR_MLE"/>
    <property type="match status" value="1"/>
</dbReference>
<evidence type="ECO:0000256" key="1">
    <source>
        <dbReference type="ARBA" id="ARBA00008031"/>
    </source>
</evidence>
<dbReference type="EC" id="5.1.1.-" evidence="7"/>
<dbReference type="InterPro" id="IPR029017">
    <property type="entry name" value="Enolase-like_N"/>
</dbReference>
<dbReference type="AlphaFoldDB" id="A0A918XI41"/>
<keyword evidence="2 6" id="KW-0479">Metal-binding</keyword>
<dbReference type="PANTHER" id="PTHR48073">
    <property type="entry name" value="O-SUCCINYLBENZOATE SYNTHASE-RELATED"/>
    <property type="match status" value="1"/>
</dbReference>
<evidence type="ECO:0000256" key="6">
    <source>
        <dbReference type="PIRSR" id="PIRSR634603-3"/>
    </source>
</evidence>
<feature type="binding site" evidence="6">
    <location>
        <position position="227"/>
    </location>
    <ligand>
        <name>Mg(2+)</name>
        <dbReference type="ChEBI" id="CHEBI:18420"/>
    </ligand>
</feature>
<dbReference type="Proteomes" id="UP000654947">
    <property type="component" value="Unassembled WGS sequence"/>
</dbReference>
<keyword evidence="4 7" id="KW-0413">Isomerase</keyword>
<keyword evidence="10" id="KW-1185">Reference proteome</keyword>
<accession>A0A918XI41</accession>
<feature type="active site" description="Proton acceptor; specific for (R)-substrate epimerization" evidence="5">
    <location>
        <position position="172"/>
    </location>
</feature>
<feature type="domain" description="Mandelate racemase/muconate lactonizing enzyme C-terminal" evidence="8">
    <location>
        <begin position="151"/>
        <end position="248"/>
    </location>
</feature>
<dbReference type="Gene3D" id="3.30.390.10">
    <property type="entry name" value="Enolase-like, N-terminal domain"/>
    <property type="match status" value="1"/>
</dbReference>
<gene>
    <name evidence="9" type="ORF">GCM10007147_36520</name>
</gene>
<evidence type="ECO:0000313" key="10">
    <source>
        <dbReference type="Proteomes" id="UP000654947"/>
    </source>
</evidence>
<protein>
    <recommendedName>
        <fullName evidence="7">Dipeptide epimerase</fullName>
        <ecNumber evidence="7">5.1.1.-</ecNumber>
    </recommendedName>
</protein>